<dbReference type="PANTHER" id="PTHR22930">
    <property type="match status" value="1"/>
</dbReference>
<evidence type="ECO:0000256" key="6">
    <source>
        <dbReference type="ARBA" id="ARBA00022801"/>
    </source>
</evidence>
<name>A0AAV8WT23_9CUCU</name>
<evidence type="ECO:0000256" key="7">
    <source>
        <dbReference type="ARBA" id="ARBA00023242"/>
    </source>
</evidence>
<evidence type="ECO:0000256" key="5">
    <source>
        <dbReference type="ARBA" id="ARBA00022723"/>
    </source>
</evidence>
<keyword evidence="7" id="KW-0539">Nucleus</keyword>
<dbReference type="GO" id="GO:0005634">
    <property type="term" value="C:nucleus"/>
    <property type="evidence" value="ECO:0007669"/>
    <property type="project" value="UniProtKB-SubCell"/>
</dbReference>
<dbReference type="Proteomes" id="UP001162156">
    <property type="component" value="Unassembled WGS sequence"/>
</dbReference>
<protein>
    <recommendedName>
        <fullName evidence="8">DDE Tnp4 domain-containing protein</fullName>
    </recommendedName>
</protein>
<dbReference type="Pfam" id="PF13359">
    <property type="entry name" value="DDE_Tnp_4"/>
    <property type="match status" value="1"/>
</dbReference>
<evidence type="ECO:0000256" key="3">
    <source>
        <dbReference type="ARBA" id="ARBA00006958"/>
    </source>
</evidence>
<accession>A0AAV8WT23</accession>
<evidence type="ECO:0000313" key="9">
    <source>
        <dbReference type="EMBL" id="KAJ8929596.1"/>
    </source>
</evidence>
<evidence type="ECO:0000313" key="10">
    <source>
        <dbReference type="Proteomes" id="UP001162156"/>
    </source>
</evidence>
<dbReference type="EMBL" id="JANEYF010004952">
    <property type="protein sequence ID" value="KAJ8929596.1"/>
    <property type="molecule type" value="Genomic_DNA"/>
</dbReference>
<dbReference type="GO" id="GO:0016787">
    <property type="term" value="F:hydrolase activity"/>
    <property type="evidence" value="ECO:0007669"/>
    <property type="project" value="UniProtKB-KW"/>
</dbReference>
<comment type="subcellular location">
    <subcellularLocation>
        <location evidence="2">Nucleus</location>
    </subcellularLocation>
</comment>
<dbReference type="InterPro" id="IPR045249">
    <property type="entry name" value="HARBI1-like"/>
</dbReference>
<dbReference type="GO" id="GO:0046872">
    <property type="term" value="F:metal ion binding"/>
    <property type="evidence" value="ECO:0007669"/>
    <property type="project" value="UniProtKB-KW"/>
</dbReference>
<comment type="cofactor">
    <cofactor evidence="1">
        <name>a divalent metal cation</name>
        <dbReference type="ChEBI" id="CHEBI:60240"/>
    </cofactor>
</comment>
<sequence>MEHFFVQELLLSSTDSSSDDDLEVRGPMGKLKLPRVEEFIEKVVDSYTDEEFRNNFRMNRRTFSAVLTLIAVKISTQDMDVGRHTIPAKAQLLIALWYFATPDSYRSICGQFNIGKATGLRTVRRVANALFDIRFPSTIGAIDGTHIPIPQPKDHGLSYINRHNFSSIILQAVCDHNMKFTDCYAGEDGSSHDSRVLKKSTVWRRIIARSEEDFPNNVHIIGDKAYPCLPQLQTPYKDNGRLTVAQKNYNFQLSKARSTIERAFALLKKRFRCLIFLDVLCVEWIPKYIIACCVLHNICIQNNDILDVEKIINNENIADEVENFEREFLQLGRIKRDFICAELFNNNN</sequence>
<dbReference type="InterPro" id="IPR027806">
    <property type="entry name" value="HARBI1_dom"/>
</dbReference>
<keyword evidence="4" id="KW-0540">Nuclease</keyword>
<evidence type="ECO:0000259" key="8">
    <source>
        <dbReference type="Pfam" id="PF13359"/>
    </source>
</evidence>
<evidence type="ECO:0000256" key="2">
    <source>
        <dbReference type="ARBA" id="ARBA00004123"/>
    </source>
</evidence>
<organism evidence="9 10">
    <name type="scientific">Rhamnusium bicolor</name>
    <dbReference type="NCBI Taxonomy" id="1586634"/>
    <lineage>
        <taxon>Eukaryota</taxon>
        <taxon>Metazoa</taxon>
        <taxon>Ecdysozoa</taxon>
        <taxon>Arthropoda</taxon>
        <taxon>Hexapoda</taxon>
        <taxon>Insecta</taxon>
        <taxon>Pterygota</taxon>
        <taxon>Neoptera</taxon>
        <taxon>Endopterygota</taxon>
        <taxon>Coleoptera</taxon>
        <taxon>Polyphaga</taxon>
        <taxon>Cucujiformia</taxon>
        <taxon>Chrysomeloidea</taxon>
        <taxon>Cerambycidae</taxon>
        <taxon>Lepturinae</taxon>
        <taxon>Rhagiini</taxon>
        <taxon>Rhamnusium</taxon>
    </lineage>
</organism>
<reference evidence="9" key="1">
    <citation type="journal article" date="2023" name="Insect Mol. Biol.">
        <title>Genome sequencing provides insights into the evolution of gene families encoding plant cell wall-degrading enzymes in longhorned beetles.</title>
        <authorList>
            <person name="Shin N.R."/>
            <person name="Okamura Y."/>
            <person name="Kirsch R."/>
            <person name="Pauchet Y."/>
        </authorList>
    </citation>
    <scope>NUCLEOTIDE SEQUENCE</scope>
    <source>
        <strain evidence="9">RBIC_L_NR</strain>
    </source>
</reference>
<keyword evidence="6" id="KW-0378">Hydrolase</keyword>
<comment type="caution">
    <text evidence="9">The sequence shown here is derived from an EMBL/GenBank/DDBJ whole genome shotgun (WGS) entry which is preliminary data.</text>
</comment>
<evidence type="ECO:0000256" key="4">
    <source>
        <dbReference type="ARBA" id="ARBA00022722"/>
    </source>
</evidence>
<feature type="domain" description="DDE Tnp4" evidence="8">
    <location>
        <begin position="142"/>
        <end position="297"/>
    </location>
</feature>
<evidence type="ECO:0000256" key="1">
    <source>
        <dbReference type="ARBA" id="ARBA00001968"/>
    </source>
</evidence>
<dbReference type="GO" id="GO:0004518">
    <property type="term" value="F:nuclease activity"/>
    <property type="evidence" value="ECO:0007669"/>
    <property type="project" value="UniProtKB-KW"/>
</dbReference>
<keyword evidence="10" id="KW-1185">Reference proteome</keyword>
<proteinExistence type="inferred from homology"/>
<comment type="similarity">
    <text evidence="3">Belongs to the HARBI1 family.</text>
</comment>
<dbReference type="AlphaFoldDB" id="A0AAV8WT23"/>
<gene>
    <name evidence="9" type="ORF">NQ314_017703</name>
</gene>
<dbReference type="PANTHER" id="PTHR22930:SF85">
    <property type="entry name" value="GH03217P-RELATED"/>
    <property type="match status" value="1"/>
</dbReference>
<keyword evidence="5" id="KW-0479">Metal-binding</keyword>